<keyword evidence="1" id="KW-1133">Transmembrane helix</keyword>
<dbReference type="RefSeq" id="WP_207674973.1">
    <property type="nucleotide sequence ID" value="NZ_JAFREM010000029.1"/>
</dbReference>
<keyword evidence="1" id="KW-0472">Membrane</keyword>
<name>A0ABS3LGY7_9ENTE</name>
<feature type="transmembrane region" description="Helical" evidence="1">
    <location>
        <begin position="87"/>
        <end position="105"/>
    </location>
</feature>
<evidence type="ECO:0000256" key="1">
    <source>
        <dbReference type="SAM" id="Phobius"/>
    </source>
</evidence>
<evidence type="ECO:0000313" key="2">
    <source>
        <dbReference type="EMBL" id="MBO1307981.1"/>
    </source>
</evidence>
<feature type="transmembrane region" description="Helical" evidence="1">
    <location>
        <begin position="6"/>
        <end position="23"/>
    </location>
</feature>
<sequence>MIYFFIAISMTIIVAYMSYGIGFENKSRKENKNDERWQSVVAKANSTALSTFYIAGSLMAVVTLVSEIFQSVYLIRGLLSQENLFEIYKYYTLVILCIVFAVRTYSLKRYDREM</sequence>
<feature type="transmembrane region" description="Helical" evidence="1">
    <location>
        <begin position="52"/>
        <end position="75"/>
    </location>
</feature>
<keyword evidence="1" id="KW-0812">Transmembrane</keyword>
<accession>A0ABS3LGY7</accession>
<evidence type="ECO:0000313" key="3">
    <source>
        <dbReference type="Proteomes" id="UP000664601"/>
    </source>
</evidence>
<organism evidence="2 3">
    <name type="scientific">Candidatus Enterococcus moelleringii</name>
    <dbReference type="NCBI Taxonomy" id="2815325"/>
    <lineage>
        <taxon>Bacteria</taxon>
        <taxon>Bacillati</taxon>
        <taxon>Bacillota</taxon>
        <taxon>Bacilli</taxon>
        <taxon>Lactobacillales</taxon>
        <taxon>Enterococcaceae</taxon>
        <taxon>Enterococcus</taxon>
    </lineage>
</organism>
<dbReference type="Proteomes" id="UP000664601">
    <property type="component" value="Unassembled WGS sequence"/>
</dbReference>
<dbReference type="EMBL" id="JAFREM010000029">
    <property type="protein sequence ID" value="MBO1307981.1"/>
    <property type="molecule type" value="Genomic_DNA"/>
</dbReference>
<reference evidence="2 3" key="1">
    <citation type="submission" date="2021-03" db="EMBL/GenBank/DDBJ databases">
        <title>Enterococcal diversity collection.</title>
        <authorList>
            <person name="Gilmore M.S."/>
            <person name="Schwartzman J."/>
            <person name="Van Tyne D."/>
            <person name="Martin M."/>
            <person name="Earl A.M."/>
            <person name="Manson A.L."/>
            <person name="Straub T."/>
            <person name="Salamzade R."/>
            <person name="Saavedra J."/>
            <person name="Lebreton F."/>
            <person name="Prichula J."/>
            <person name="Schaufler K."/>
            <person name="Gaca A."/>
            <person name="Sgardioli B."/>
            <person name="Wagenaar J."/>
            <person name="Strong T."/>
        </authorList>
    </citation>
    <scope>NUCLEOTIDE SEQUENCE [LARGE SCALE GENOMIC DNA]</scope>
    <source>
        <strain evidence="2 3">669A</strain>
    </source>
</reference>
<proteinExistence type="predicted"/>
<gene>
    <name evidence="2" type="ORF">JZO70_17535</name>
</gene>
<protein>
    <submittedName>
        <fullName evidence="2">Uncharacterized protein</fullName>
    </submittedName>
</protein>
<keyword evidence="3" id="KW-1185">Reference proteome</keyword>
<comment type="caution">
    <text evidence="2">The sequence shown here is derived from an EMBL/GenBank/DDBJ whole genome shotgun (WGS) entry which is preliminary data.</text>
</comment>